<dbReference type="STRING" id="112904.BH747_13330"/>
<evidence type="ECO:0000313" key="1">
    <source>
        <dbReference type="EMBL" id="OQO67920.1"/>
    </source>
</evidence>
<evidence type="ECO:0000313" key="2">
    <source>
        <dbReference type="Proteomes" id="UP000192477"/>
    </source>
</evidence>
<reference evidence="1 2" key="1">
    <citation type="journal article" date="2017" name="BMC Microbiol.">
        <title>Comparative genomics of Enterococcus spp. isolated from bovine feces.</title>
        <authorList>
            <person name="Beukers A.G."/>
            <person name="Zaheer R."/>
            <person name="Goji N."/>
            <person name="Amoako K.K."/>
            <person name="Chaves A.V."/>
            <person name="Ward M.P."/>
            <person name="McAllister T.A."/>
        </authorList>
    </citation>
    <scope>NUCLEOTIDE SEQUENCE [LARGE SCALE GENOMIC DNA]</scope>
    <source>
        <strain evidence="1 2">F1129D 143</strain>
    </source>
</reference>
<sequence>MNEYEILLDEVVNEIPVIETELKINTGLKGSYRNKTIFLDKYLNTVEKRVLLSEEYSHHRTSIGNIIDYTKSDNRKQEWKARRDSVERLVTLDQLIDCSYFGCHTKFECAEFLGITEQFFEEVLAHYHAKYGAIHLYKNHIFIFGNYSIYCLHAKEIELNIIKT</sequence>
<name>A0A1V8YIY8_9ENTE</name>
<dbReference type="AlphaFoldDB" id="A0A1V8YIY8"/>
<dbReference type="OrthoDB" id="1707128at2"/>
<comment type="caution">
    <text evidence="1">The sequence shown here is derived from an EMBL/GenBank/DDBJ whole genome shotgun (WGS) entry which is preliminary data.</text>
</comment>
<dbReference type="Proteomes" id="UP000192477">
    <property type="component" value="Unassembled WGS sequence"/>
</dbReference>
<gene>
    <name evidence="1" type="ORF">BH747_13330</name>
</gene>
<evidence type="ECO:0008006" key="3">
    <source>
        <dbReference type="Google" id="ProtNLM"/>
    </source>
</evidence>
<organism evidence="1 2">
    <name type="scientific">Enterococcus villorum</name>
    <dbReference type="NCBI Taxonomy" id="112904"/>
    <lineage>
        <taxon>Bacteria</taxon>
        <taxon>Bacillati</taxon>
        <taxon>Bacillota</taxon>
        <taxon>Bacilli</taxon>
        <taxon>Lactobacillales</taxon>
        <taxon>Enterococcaceae</taxon>
        <taxon>Enterococcus</taxon>
    </lineage>
</organism>
<protein>
    <recommendedName>
        <fullName evidence="3">Toxin</fullName>
    </recommendedName>
</protein>
<accession>A0A1V8YIY8</accession>
<dbReference type="EMBL" id="MJEA01000023">
    <property type="protein sequence ID" value="OQO67920.1"/>
    <property type="molecule type" value="Genomic_DNA"/>
</dbReference>
<dbReference type="RefSeq" id="WP_081185081.1">
    <property type="nucleotide sequence ID" value="NZ_MJEA01000023.1"/>
</dbReference>
<proteinExistence type="predicted"/>